<dbReference type="GO" id="GO:0005524">
    <property type="term" value="F:ATP binding"/>
    <property type="evidence" value="ECO:0007669"/>
    <property type="project" value="UniProtKB-KW"/>
</dbReference>
<evidence type="ECO:0000256" key="3">
    <source>
        <dbReference type="ARBA" id="ARBA00005005"/>
    </source>
</evidence>
<keyword evidence="8" id="KW-0067">ATP-binding</keyword>
<organism evidence="17">
    <name type="scientific">hydrothermal vent metagenome</name>
    <dbReference type="NCBI Taxonomy" id="652676"/>
    <lineage>
        <taxon>unclassified sequences</taxon>
        <taxon>metagenomes</taxon>
        <taxon>ecological metagenomes</taxon>
    </lineage>
</organism>
<dbReference type="PROSITE" id="PS00455">
    <property type="entry name" value="AMP_BINDING"/>
    <property type="match status" value="1"/>
</dbReference>
<dbReference type="PANTHER" id="PTHR43767">
    <property type="entry name" value="LONG-CHAIN-FATTY-ACID--COA LIGASE"/>
    <property type="match status" value="1"/>
</dbReference>
<dbReference type="InterPro" id="IPR020845">
    <property type="entry name" value="AMP-binding_CS"/>
</dbReference>
<accession>A0A3B0USP4</accession>
<dbReference type="InterPro" id="IPR045851">
    <property type="entry name" value="AMP-bd_C_sf"/>
</dbReference>
<dbReference type="SUPFAM" id="SSF56801">
    <property type="entry name" value="Acetyl-CoA synthetase-like"/>
    <property type="match status" value="1"/>
</dbReference>
<dbReference type="InterPro" id="IPR050237">
    <property type="entry name" value="ATP-dep_AMP-bd_enzyme"/>
</dbReference>
<comment type="subcellular location">
    <subcellularLocation>
        <location evidence="2">Membrane</location>
        <topology evidence="2">Peripheral membrane protein</topology>
    </subcellularLocation>
</comment>
<keyword evidence="7" id="KW-0276">Fatty acid metabolism</keyword>
<sequence length="556" mass="61595">MSNNHPWYKSYPNGVEHEISPEKFSSIVDILESSMNEFNELVAYENMGKTMTFDEVDKLSQNFASYLQNEVGLKKGDRIALQMPNLLQYPIALFGALRAGLVVVNTNPLYTPREMKHQFNDSGVVAIVIVANFAHNLEEIIAETSIKTVIITQLGDQLGGFKKGLVNFVVKYVKKMVPSYNLPGAIDFNKALSAGEGKSFNKPEITLDDNAFLQYTGGTTGVAKGATLTHGNIVANILQCDQWFLETEKGNELVVTALPLYHIFALTVNGLLMFSLGAKNLLITNPRDMKAFIGELKKVKMTVFTAVNTLFNGLLNQPDFVANVDFSKLKYSIGGGMAVQGAVAKHWQEVTGIPLAEGYGLSETSPLLTCNPLDGTEQMGTIGMPVSSTNVCIMDEEGNQLPQGEIGEICAKGPQVMKGYWQLPEATKETFFGDWFRTGDIGIMNEDGFFKIVDRKKDMIIVSGFNVYPNEIEEVIVAHPKVLEVAAIGIFDEKTTEAVKVFIVKKETSLTEEEIIECCKLDLTNYKRPKHIEFIDELPKSNVGKIIRRLLREEES</sequence>
<evidence type="ECO:0000256" key="2">
    <source>
        <dbReference type="ARBA" id="ARBA00004170"/>
    </source>
</evidence>
<evidence type="ECO:0000256" key="1">
    <source>
        <dbReference type="ARBA" id="ARBA00001946"/>
    </source>
</evidence>
<dbReference type="Pfam" id="PF00501">
    <property type="entry name" value="AMP-binding"/>
    <property type="match status" value="1"/>
</dbReference>
<name>A0A3B0USP4_9ZZZZ</name>
<keyword evidence="5 17" id="KW-0436">Ligase</keyword>
<dbReference type="PANTHER" id="PTHR43767:SF8">
    <property type="entry name" value="LONG-CHAIN-FATTY-ACID--COA LIGASE"/>
    <property type="match status" value="1"/>
</dbReference>
<dbReference type="CDD" id="cd05936">
    <property type="entry name" value="FC-FACS_FadD_like"/>
    <property type="match status" value="1"/>
</dbReference>
<dbReference type="EMBL" id="UOES01000373">
    <property type="protein sequence ID" value="VAW28267.1"/>
    <property type="molecule type" value="Genomic_DNA"/>
</dbReference>
<dbReference type="GO" id="GO:0016020">
    <property type="term" value="C:membrane"/>
    <property type="evidence" value="ECO:0007669"/>
    <property type="project" value="UniProtKB-SubCell"/>
</dbReference>
<comment type="cofactor">
    <cofactor evidence="1">
        <name>Mg(2+)</name>
        <dbReference type="ChEBI" id="CHEBI:18420"/>
    </cofactor>
</comment>
<proteinExistence type="inferred from homology"/>
<dbReference type="FunFam" id="3.40.50.12780:FF:000003">
    <property type="entry name" value="Long-chain-fatty-acid--CoA ligase FadD"/>
    <property type="match status" value="1"/>
</dbReference>
<evidence type="ECO:0000256" key="5">
    <source>
        <dbReference type="ARBA" id="ARBA00022598"/>
    </source>
</evidence>
<keyword evidence="10" id="KW-0443">Lipid metabolism</keyword>
<evidence type="ECO:0000256" key="7">
    <source>
        <dbReference type="ARBA" id="ARBA00022832"/>
    </source>
</evidence>
<dbReference type="FunFam" id="3.30.300.30:FF:000006">
    <property type="entry name" value="Long-chain-fatty-acid--CoA ligase FadD"/>
    <property type="match status" value="1"/>
</dbReference>
<keyword evidence="9" id="KW-0460">Magnesium</keyword>
<dbReference type="EC" id="6.2.1.3" evidence="12"/>
<dbReference type="AlphaFoldDB" id="A0A3B0USP4"/>
<evidence type="ECO:0000313" key="17">
    <source>
        <dbReference type="EMBL" id="VAW28267.1"/>
    </source>
</evidence>
<evidence type="ECO:0000256" key="11">
    <source>
        <dbReference type="ARBA" id="ARBA00023136"/>
    </source>
</evidence>
<keyword evidence="11" id="KW-0472">Membrane</keyword>
<evidence type="ECO:0000256" key="10">
    <source>
        <dbReference type="ARBA" id="ARBA00023098"/>
    </source>
</evidence>
<evidence type="ECO:0000256" key="8">
    <source>
        <dbReference type="ARBA" id="ARBA00022840"/>
    </source>
</evidence>
<dbReference type="Gene3D" id="3.40.50.980">
    <property type="match status" value="2"/>
</dbReference>
<evidence type="ECO:0000256" key="9">
    <source>
        <dbReference type="ARBA" id="ARBA00022842"/>
    </source>
</evidence>
<reference evidence="17" key="1">
    <citation type="submission" date="2018-06" db="EMBL/GenBank/DDBJ databases">
        <authorList>
            <person name="Zhirakovskaya E."/>
        </authorList>
    </citation>
    <scope>NUCLEOTIDE SEQUENCE</scope>
</reference>
<comment type="pathway">
    <text evidence="3">Lipid metabolism; fatty acid beta-oxidation.</text>
</comment>
<dbReference type="InterPro" id="IPR025110">
    <property type="entry name" value="AMP-bd_C"/>
</dbReference>
<keyword evidence="6" id="KW-0547">Nucleotide-binding</keyword>
<evidence type="ECO:0000259" key="16">
    <source>
        <dbReference type="Pfam" id="PF13193"/>
    </source>
</evidence>
<feature type="domain" description="AMP-binding enzyme C-terminal" evidence="16">
    <location>
        <begin position="471"/>
        <end position="545"/>
    </location>
</feature>
<evidence type="ECO:0000256" key="4">
    <source>
        <dbReference type="ARBA" id="ARBA00006432"/>
    </source>
</evidence>
<dbReference type="Gene3D" id="2.30.38.10">
    <property type="entry name" value="Luciferase, Domain 3"/>
    <property type="match status" value="1"/>
</dbReference>
<feature type="domain" description="AMP-dependent synthetase/ligase" evidence="15">
    <location>
        <begin position="32"/>
        <end position="421"/>
    </location>
</feature>
<evidence type="ECO:0000256" key="14">
    <source>
        <dbReference type="ARBA" id="ARBA00042773"/>
    </source>
</evidence>
<evidence type="ECO:0000256" key="12">
    <source>
        <dbReference type="ARBA" id="ARBA00026121"/>
    </source>
</evidence>
<evidence type="ECO:0000256" key="13">
    <source>
        <dbReference type="ARBA" id="ARBA00039545"/>
    </source>
</evidence>
<dbReference type="Gene3D" id="3.30.300.30">
    <property type="match status" value="1"/>
</dbReference>
<comment type="similarity">
    <text evidence="4">Belongs to the ATP-dependent AMP-binding enzyme family.</text>
</comment>
<protein>
    <recommendedName>
        <fullName evidence="13">Long-chain-fatty-acid--CoA ligase</fullName>
        <ecNumber evidence="12">6.2.1.3</ecNumber>
    </recommendedName>
    <alternativeName>
        <fullName evidence="14">Long-chain acyl-CoA synthetase</fullName>
    </alternativeName>
</protein>
<evidence type="ECO:0000259" key="15">
    <source>
        <dbReference type="Pfam" id="PF00501"/>
    </source>
</evidence>
<dbReference type="InterPro" id="IPR000873">
    <property type="entry name" value="AMP-dep_synth/lig_dom"/>
</dbReference>
<gene>
    <name evidence="17" type="ORF">MNBD_BACTEROID06-1371</name>
</gene>
<evidence type="ECO:0000256" key="6">
    <source>
        <dbReference type="ARBA" id="ARBA00022741"/>
    </source>
</evidence>
<dbReference type="Pfam" id="PF13193">
    <property type="entry name" value="AMP-binding_C"/>
    <property type="match status" value="1"/>
</dbReference>
<dbReference type="GO" id="GO:0004467">
    <property type="term" value="F:long-chain fatty acid-CoA ligase activity"/>
    <property type="evidence" value="ECO:0007669"/>
    <property type="project" value="UniProtKB-EC"/>
</dbReference>